<keyword evidence="7" id="KW-1185">Reference proteome</keyword>
<evidence type="ECO:0000256" key="4">
    <source>
        <dbReference type="ARBA" id="ARBA00023136"/>
    </source>
</evidence>
<evidence type="ECO:0000256" key="1">
    <source>
        <dbReference type="ARBA" id="ARBA00004141"/>
    </source>
</evidence>
<accession>A0A815QRL5</accession>
<name>A0A815QRL5_ADIRI</name>
<feature type="transmembrane region" description="Helical" evidence="5">
    <location>
        <begin position="117"/>
        <end position="137"/>
    </location>
</feature>
<evidence type="ECO:0000256" key="5">
    <source>
        <dbReference type="SAM" id="Phobius"/>
    </source>
</evidence>
<dbReference type="GO" id="GO:0005886">
    <property type="term" value="C:plasma membrane"/>
    <property type="evidence" value="ECO:0007669"/>
    <property type="project" value="TreeGrafter"/>
</dbReference>
<comment type="subcellular location">
    <subcellularLocation>
        <location evidence="1">Membrane</location>
        <topology evidence="1">Multi-pass membrane protein</topology>
    </subcellularLocation>
</comment>
<feature type="transmembrane region" description="Helical" evidence="5">
    <location>
        <begin position="7"/>
        <end position="29"/>
    </location>
</feature>
<comment type="caution">
    <text evidence="6">The sequence shown here is derived from an EMBL/GenBank/DDBJ whole genome shotgun (WGS) entry which is preliminary data.</text>
</comment>
<feature type="transmembrane region" description="Helical" evidence="5">
    <location>
        <begin position="149"/>
        <end position="175"/>
    </location>
</feature>
<evidence type="ECO:0000256" key="3">
    <source>
        <dbReference type="ARBA" id="ARBA00022989"/>
    </source>
</evidence>
<organism evidence="6 7">
    <name type="scientific">Adineta ricciae</name>
    <name type="common">Rotifer</name>
    <dbReference type="NCBI Taxonomy" id="249248"/>
    <lineage>
        <taxon>Eukaryota</taxon>
        <taxon>Metazoa</taxon>
        <taxon>Spiralia</taxon>
        <taxon>Gnathifera</taxon>
        <taxon>Rotifera</taxon>
        <taxon>Eurotatoria</taxon>
        <taxon>Bdelloidea</taxon>
        <taxon>Adinetida</taxon>
        <taxon>Adinetidae</taxon>
        <taxon>Adineta</taxon>
    </lineage>
</organism>
<dbReference type="EMBL" id="CAJNOR010003999">
    <property type="protein sequence ID" value="CAF1466807.1"/>
    <property type="molecule type" value="Genomic_DNA"/>
</dbReference>
<keyword evidence="3 5" id="KW-1133">Transmembrane helix</keyword>
<gene>
    <name evidence="6" type="ORF">XAT740_LOCUS37744</name>
</gene>
<dbReference type="AlphaFoldDB" id="A0A815QRL5"/>
<reference evidence="6" key="1">
    <citation type="submission" date="2021-02" db="EMBL/GenBank/DDBJ databases">
        <authorList>
            <person name="Nowell W R."/>
        </authorList>
    </citation>
    <scope>NUCLEOTIDE SEQUENCE</scope>
</reference>
<evidence type="ECO:0000313" key="6">
    <source>
        <dbReference type="EMBL" id="CAF1466807.1"/>
    </source>
</evidence>
<protein>
    <submittedName>
        <fullName evidence="6">Uncharacterized protein</fullName>
    </submittedName>
</protein>
<proteinExistence type="predicted"/>
<feature type="transmembrane region" description="Helical" evidence="5">
    <location>
        <begin position="230"/>
        <end position="250"/>
    </location>
</feature>
<keyword evidence="2 5" id="KW-0812">Transmembrane</keyword>
<sequence length="256" mass="29424">MLETSRFFISTSLFLITLTLIFHFVAMGYPRWKTSERRTGSENTITVGIFQRCENQLISISAMKNKSYSICDDNKYNFPGNKNCRKSDKSEPNSDIHRLCHQTNNPCQCDYSSITKGLISCTIIAACTLSLSFLLIFSHIIINPYKYQVHLYITIVTVFLLLIGLIFIFIALILLGSSLNYDLYQYHYNLKNRMEEADTQQEKDVIRANVTEHAAKNFNTRLDWAAGLEIIALFLTSFTLIIQAVHLVCIHRNRNV</sequence>
<evidence type="ECO:0000256" key="2">
    <source>
        <dbReference type="ARBA" id="ARBA00022692"/>
    </source>
</evidence>
<dbReference type="Gene3D" id="1.20.140.150">
    <property type="match status" value="1"/>
</dbReference>
<dbReference type="PANTHER" id="PTHR10671">
    <property type="entry name" value="EPITHELIAL MEMBRANE PROTEIN-RELATED"/>
    <property type="match status" value="1"/>
</dbReference>
<dbReference type="InterPro" id="IPR050579">
    <property type="entry name" value="PMP-22/EMP/MP20-like"/>
</dbReference>
<evidence type="ECO:0000313" key="7">
    <source>
        <dbReference type="Proteomes" id="UP000663828"/>
    </source>
</evidence>
<dbReference type="Proteomes" id="UP000663828">
    <property type="component" value="Unassembled WGS sequence"/>
</dbReference>
<keyword evidence="4 5" id="KW-0472">Membrane</keyword>
<dbReference type="PANTHER" id="PTHR10671:SF108">
    <property type="entry name" value="CLAUDIN FAMILY PROTEIN-RELATED"/>
    <property type="match status" value="1"/>
</dbReference>